<protein>
    <recommendedName>
        <fullName evidence="1">Diphthamide synthase domain-containing protein</fullName>
    </recommendedName>
</protein>
<dbReference type="EMBL" id="JAEKJY010000003">
    <property type="protein sequence ID" value="MBN8235895.1"/>
    <property type="molecule type" value="Genomic_DNA"/>
</dbReference>
<proteinExistence type="predicted"/>
<sequence>MTERVVVSWSGGKDSALALYLMLNDPAYTVKGLISTISAERKRLPVHEVKTEWMRSQGKALQLPLYEVELPEEASNEQYEQALGRQAEQLRKEGVSAIVYADLFLEDIRDYRLQLMDKIGMEGIFPLWKQPAKQTVETLIQLGFKSIVTTVDTDVLPAEYAGRTFDMDFLDALPEEVDLCGEHGEFHSFVYDGPCFIQPLAVTPGLRFTSLGGRFAHVELEEPGE</sequence>
<dbReference type="Gene3D" id="3.40.50.620">
    <property type="entry name" value="HUPs"/>
    <property type="match status" value="1"/>
</dbReference>
<comment type="caution">
    <text evidence="2">The sequence shown here is derived from an EMBL/GenBank/DDBJ whole genome shotgun (WGS) entry which is preliminary data.</text>
</comment>
<dbReference type="InterPro" id="IPR014729">
    <property type="entry name" value="Rossmann-like_a/b/a_fold"/>
</dbReference>
<evidence type="ECO:0000259" key="1">
    <source>
        <dbReference type="Pfam" id="PF01902"/>
    </source>
</evidence>
<dbReference type="Proteomes" id="UP000663970">
    <property type="component" value="Unassembled WGS sequence"/>
</dbReference>
<dbReference type="SUPFAM" id="SSF52402">
    <property type="entry name" value="Adenine nucleotide alpha hydrolases-like"/>
    <property type="match status" value="1"/>
</dbReference>
<feature type="domain" description="Diphthamide synthase" evidence="1">
    <location>
        <begin position="4"/>
        <end position="203"/>
    </location>
</feature>
<dbReference type="Pfam" id="PF01902">
    <property type="entry name" value="Diphthami_syn_2"/>
    <property type="match status" value="1"/>
</dbReference>
<dbReference type="CDD" id="cd01994">
    <property type="entry name" value="AANH_PF0828-like"/>
    <property type="match status" value="1"/>
</dbReference>
<keyword evidence="3" id="KW-1185">Reference proteome</keyword>
<name>A0ABS3DX02_9BACI</name>
<evidence type="ECO:0000313" key="2">
    <source>
        <dbReference type="EMBL" id="MBN8235895.1"/>
    </source>
</evidence>
<dbReference type="InterPro" id="IPR002761">
    <property type="entry name" value="Diphthami_syn_dom"/>
</dbReference>
<dbReference type="RefSeq" id="WP_206934086.1">
    <property type="nucleotide sequence ID" value="NZ_JAEKJY010000003.1"/>
</dbReference>
<reference evidence="2 3" key="1">
    <citation type="submission" date="2020-12" db="EMBL/GenBank/DDBJ databases">
        <title>Oil enriched cultivation method for isolating marine PHA-producing bacteria.</title>
        <authorList>
            <person name="Zheng W."/>
            <person name="Yu S."/>
            <person name="Huang Y."/>
        </authorList>
    </citation>
    <scope>NUCLEOTIDE SEQUENCE [LARGE SCALE GENOMIC DNA]</scope>
    <source>
        <strain evidence="2 3">SY-2-6</strain>
    </source>
</reference>
<organism evidence="2 3">
    <name type="scientific">Halobacillus kuroshimensis</name>
    <dbReference type="NCBI Taxonomy" id="302481"/>
    <lineage>
        <taxon>Bacteria</taxon>
        <taxon>Bacillati</taxon>
        <taxon>Bacillota</taxon>
        <taxon>Bacilli</taxon>
        <taxon>Bacillales</taxon>
        <taxon>Bacillaceae</taxon>
        <taxon>Halobacillus</taxon>
    </lineage>
</organism>
<dbReference type="Gene3D" id="3.90.1490.10">
    <property type="entry name" value="putative n-type atp pyrophosphatase, domain 2"/>
    <property type="match status" value="1"/>
</dbReference>
<gene>
    <name evidence="2" type="ORF">JF544_11580</name>
</gene>
<evidence type="ECO:0000313" key="3">
    <source>
        <dbReference type="Proteomes" id="UP000663970"/>
    </source>
</evidence>
<accession>A0ABS3DX02</accession>